<dbReference type="AlphaFoldDB" id="A0AAV1A0M9"/>
<dbReference type="EMBL" id="OX451738">
    <property type="protein sequence ID" value="CAI8604165.1"/>
    <property type="molecule type" value="Genomic_DNA"/>
</dbReference>
<proteinExistence type="predicted"/>
<gene>
    <name evidence="1" type="ORF">VFH_III119920</name>
</gene>
<name>A0AAV1A0M9_VICFA</name>
<keyword evidence="2" id="KW-1185">Reference proteome</keyword>
<evidence type="ECO:0000313" key="1">
    <source>
        <dbReference type="EMBL" id="CAI8604165.1"/>
    </source>
</evidence>
<dbReference type="Proteomes" id="UP001157006">
    <property type="component" value="Chromosome 3"/>
</dbReference>
<accession>A0AAV1A0M9</accession>
<organism evidence="1 2">
    <name type="scientific">Vicia faba</name>
    <name type="common">Broad bean</name>
    <name type="synonym">Faba vulgaris</name>
    <dbReference type="NCBI Taxonomy" id="3906"/>
    <lineage>
        <taxon>Eukaryota</taxon>
        <taxon>Viridiplantae</taxon>
        <taxon>Streptophyta</taxon>
        <taxon>Embryophyta</taxon>
        <taxon>Tracheophyta</taxon>
        <taxon>Spermatophyta</taxon>
        <taxon>Magnoliopsida</taxon>
        <taxon>eudicotyledons</taxon>
        <taxon>Gunneridae</taxon>
        <taxon>Pentapetalae</taxon>
        <taxon>rosids</taxon>
        <taxon>fabids</taxon>
        <taxon>Fabales</taxon>
        <taxon>Fabaceae</taxon>
        <taxon>Papilionoideae</taxon>
        <taxon>50 kb inversion clade</taxon>
        <taxon>NPAAA clade</taxon>
        <taxon>Hologalegina</taxon>
        <taxon>IRL clade</taxon>
        <taxon>Fabeae</taxon>
        <taxon>Vicia</taxon>
    </lineage>
</organism>
<reference evidence="1 2" key="1">
    <citation type="submission" date="2023-01" db="EMBL/GenBank/DDBJ databases">
        <authorList>
            <person name="Kreplak J."/>
        </authorList>
    </citation>
    <scope>NUCLEOTIDE SEQUENCE [LARGE SCALE GENOMIC DNA]</scope>
</reference>
<protein>
    <submittedName>
        <fullName evidence="1">Uncharacterized protein</fullName>
    </submittedName>
</protein>
<evidence type="ECO:0000313" key="2">
    <source>
        <dbReference type="Proteomes" id="UP001157006"/>
    </source>
</evidence>
<sequence length="136" mass="15175">MVPKEEWPVYSVCDVSAFTLLPQNVSDFLSRDLPCRRPKRTPISVNQCIPASFSHSFVLLLITLQILSNSNLKSENLDESDDERGDERCRSVMKMREEFVVGASAGTKLFNGLEGASTGCELFNALQTQEVEFALI</sequence>